<keyword evidence="3" id="KW-1185">Reference proteome</keyword>
<dbReference type="GO" id="GO:0016747">
    <property type="term" value="F:acyltransferase activity, transferring groups other than amino-acyl groups"/>
    <property type="evidence" value="ECO:0007669"/>
    <property type="project" value="InterPro"/>
</dbReference>
<evidence type="ECO:0000313" key="3">
    <source>
        <dbReference type="Proteomes" id="UP000321574"/>
    </source>
</evidence>
<sequence>MGFIIREMKKEDTKQVQDVAKKSWNSTYDGIIPHNVQENFLKTAYSDEMMEKRLKGSFIFVAEIENEVVGFANFTIVNDEGQSELSAIYIYPDYQGKGIGTALLQKGIKELENVKEIYIDVEKENNIGKNFYEAKGFRKIKAFDDNFDGHILKTIQMCLTV</sequence>
<dbReference type="Proteomes" id="UP000321574">
    <property type="component" value="Unassembled WGS sequence"/>
</dbReference>
<organism evidence="2 3">
    <name type="scientific">Cerasibacillus terrae</name>
    <dbReference type="NCBI Taxonomy" id="2498845"/>
    <lineage>
        <taxon>Bacteria</taxon>
        <taxon>Bacillati</taxon>
        <taxon>Bacillota</taxon>
        <taxon>Bacilli</taxon>
        <taxon>Bacillales</taxon>
        <taxon>Bacillaceae</taxon>
        <taxon>Cerasibacillus</taxon>
    </lineage>
</organism>
<dbReference type="InterPro" id="IPR050276">
    <property type="entry name" value="MshD_Acetyltransferase"/>
</dbReference>
<dbReference type="PROSITE" id="PS51186">
    <property type="entry name" value="GNAT"/>
    <property type="match status" value="1"/>
</dbReference>
<accession>A0A5C8NI00</accession>
<dbReference type="EMBL" id="VDUW01000017">
    <property type="protein sequence ID" value="TXL57796.1"/>
    <property type="molecule type" value="Genomic_DNA"/>
</dbReference>
<dbReference type="CDD" id="cd04301">
    <property type="entry name" value="NAT_SF"/>
    <property type="match status" value="1"/>
</dbReference>
<evidence type="ECO:0000313" key="2">
    <source>
        <dbReference type="EMBL" id="TXL57796.1"/>
    </source>
</evidence>
<dbReference type="RefSeq" id="WP_147670715.1">
    <property type="nucleotide sequence ID" value="NZ_VDUW01000017.1"/>
</dbReference>
<dbReference type="Gene3D" id="3.40.630.30">
    <property type="match status" value="1"/>
</dbReference>
<dbReference type="PANTHER" id="PTHR43617">
    <property type="entry name" value="L-AMINO ACID N-ACETYLTRANSFERASE"/>
    <property type="match status" value="1"/>
</dbReference>
<dbReference type="InterPro" id="IPR000182">
    <property type="entry name" value="GNAT_dom"/>
</dbReference>
<dbReference type="AlphaFoldDB" id="A0A5C8NI00"/>
<name>A0A5C8NI00_9BACI</name>
<proteinExistence type="predicted"/>
<keyword evidence="2" id="KW-0808">Transferase</keyword>
<evidence type="ECO:0000259" key="1">
    <source>
        <dbReference type="PROSITE" id="PS51186"/>
    </source>
</evidence>
<protein>
    <submittedName>
        <fullName evidence="2">GNAT family N-acetyltransferase</fullName>
    </submittedName>
</protein>
<dbReference type="Pfam" id="PF00583">
    <property type="entry name" value="Acetyltransf_1"/>
    <property type="match status" value="1"/>
</dbReference>
<dbReference type="SUPFAM" id="SSF55729">
    <property type="entry name" value="Acyl-CoA N-acyltransferases (Nat)"/>
    <property type="match status" value="1"/>
</dbReference>
<comment type="caution">
    <text evidence="2">The sequence shown here is derived from an EMBL/GenBank/DDBJ whole genome shotgun (WGS) entry which is preliminary data.</text>
</comment>
<gene>
    <name evidence="2" type="ORF">FHP05_14835</name>
</gene>
<feature type="domain" description="N-acetyltransferase" evidence="1">
    <location>
        <begin position="3"/>
        <end position="161"/>
    </location>
</feature>
<reference evidence="2 3" key="1">
    <citation type="submission" date="2019-06" db="EMBL/GenBank/DDBJ databases">
        <title>Cerasibacillus sp. nov., isolated from maize field.</title>
        <authorList>
            <person name="Lin S.-Y."/>
            <person name="Tsai C.-F."/>
            <person name="Young C.-C."/>
        </authorList>
    </citation>
    <scope>NUCLEOTIDE SEQUENCE [LARGE SCALE GENOMIC DNA]</scope>
    <source>
        <strain evidence="2 3">CC-CFT480</strain>
    </source>
</reference>
<dbReference type="OrthoDB" id="794462at2"/>
<dbReference type="PANTHER" id="PTHR43617:SF22">
    <property type="entry name" value="L-AMINO ACID N-ACETYLTRANSFERASE AAAT"/>
    <property type="match status" value="1"/>
</dbReference>
<dbReference type="InterPro" id="IPR016181">
    <property type="entry name" value="Acyl_CoA_acyltransferase"/>
</dbReference>